<evidence type="ECO:0000256" key="1">
    <source>
        <dbReference type="SAM" id="MobiDB-lite"/>
    </source>
</evidence>
<evidence type="ECO:0000313" key="2">
    <source>
        <dbReference type="EMBL" id="MFB9677779.1"/>
    </source>
</evidence>
<gene>
    <name evidence="2" type="ORF">ACFFRH_20055</name>
</gene>
<feature type="compositionally biased region" description="Basic and acidic residues" evidence="1">
    <location>
        <begin position="20"/>
        <end position="34"/>
    </location>
</feature>
<evidence type="ECO:0000313" key="3">
    <source>
        <dbReference type="Proteomes" id="UP001589610"/>
    </source>
</evidence>
<sequence>MLHDLVVLPRTARRPVPPRPVHDVHDMHDMHDMHGVPPRAVVTG</sequence>
<proteinExistence type="predicted"/>
<dbReference type="Proteomes" id="UP001589610">
    <property type="component" value="Unassembled WGS sequence"/>
</dbReference>
<accession>A0ABV5TFE1</accession>
<reference evidence="2 3" key="1">
    <citation type="submission" date="2024-09" db="EMBL/GenBank/DDBJ databases">
        <authorList>
            <person name="Sun Q."/>
            <person name="Mori K."/>
        </authorList>
    </citation>
    <scope>NUCLEOTIDE SEQUENCE [LARGE SCALE GENOMIC DNA]</scope>
    <source>
        <strain evidence="2 3">JCM 3028</strain>
    </source>
</reference>
<dbReference type="RefSeq" id="WP_344748062.1">
    <property type="nucleotide sequence ID" value="NZ_BAAAWW010000145.1"/>
</dbReference>
<comment type="caution">
    <text evidence="2">The sequence shown here is derived from an EMBL/GenBank/DDBJ whole genome shotgun (WGS) entry which is preliminary data.</text>
</comment>
<name>A0ABV5TFE1_9ACTN</name>
<organism evidence="2 3">
    <name type="scientific">Streptosporangium vulgare</name>
    <dbReference type="NCBI Taxonomy" id="46190"/>
    <lineage>
        <taxon>Bacteria</taxon>
        <taxon>Bacillati</taxon>
        <taxon>Actinomycetota</taxon>
        <taxon>Actinomycetes</taxon>
        <taxon>Streptosporangiales</taxon>
        <taxon>Streptosporangiaceae</taxon>
        <taxon>Streptosporangium</taxon>
    </lineage>
</organism>
<feature type="region of interest" description="Disordered" evidence="1">
    <location>
        <begin position="1"/>
        <end position="44"/>
    </location>
</feature>
<keyword evidence="3" id="KW-1185">Reference proteome</keyword>
<dbReference type="EMBL" id="JBHMBS010000009">
    <property type="protein sequence ID" value="MFB9677779.1"/>
    <property type="molecule type" value="Genomic_DNA"/>
</dbReference>
<protein>
    <submittedName>
        <fullName evidence="2">Uncharacterized protein</fullName>
    </submittedName>
</protein>